<name>A0ABV9MUU2_9ENTE</name>
<dbReference type="Gene3D" id="3.40.50.1820">
    <property type="entry name" value="alpha/beta hydrolase"/>
    <property type="match status" value="1"/>
</dbReference>
<evidence type="ECO:0000259" key="2">
    <source>
        <dbReference type="Pfam" id="PF12146"/>
    </source>
</evidence>
<evidence type="ECO:0000256" key="1">
    <source>
        <dbReference type="SAM" id="Phobius"/>
    </source>
</evidence>
<keyword evidence="1" id="KW-1133">Transmembrane helix</keyword>
<gene>
    <name evidence="3" type="ORF">ACFO5I_08530</name>
</gene>
<dbReference type="Proteomes" id="UP001595969">
    <property type="component" value="Unassembled WGS sequence"/>
</dbReference>
<dbReference type="Pfam" id="PF12146">
    <property type="entry name" value="Hydrolase_4"/>
    <property type="match status" value="1"/>
</dbReference>
<sequence>MKNKHKKGLLSFGLVGAGIGLTYFLFRNEAVEIKNQTKPKIQEGAYKRDLFLVSSDGLPLALTITQDVKQRPKAVVQIIHGILEHKNRYQDFANYLAENGYIVVTSDNRGHGESVNEQFPLGHMPGIERMIEDQVNITDFIQKQYPELPVYLYGHSFGSILARNYLQQHDDKIEKLLLTGTVCYQNLAPLGINLAQFANRYVGEKSHSWLIKKLSGFGSKDYDWLTHDKEQLEKVANDPLMLEGYDNIGVYTIWQGDYELKQIEKYACKNPTLPIFSLSGSEDDKITGGVKGLADTQKTLEKIGYTNITMEEILNMRHEILNEVERQKAYQQILAFFEA</sequence>
<keyword evidence="1" id="KW-0812">Transmembrane</keyword>
<dbReference type="GO" id="GO:0016787">
    <property type="term" value="F:hydrolase activity"/>
    <property type="evidence" value="ECO:0007669"/>
    <property type="project" value="UniProtKB-KW"/>
</dbReference>
<keyword evidence="1" id="KW-0472">Membrane</keyword>
<evidence type="ECO:0000313" key="3">
    <source>
        <dbReference type="EMBL" id="MFC4719776.1"/>
    </source>
</evidence>
<comment type="caution">
    <text evidence="3">The sequence shown here is derived from an EMBL/GenBank/DDBJ whole genome shotgun (WGS) entry which is preliminary data.</text>
</comment>
<keyword evidence="4" id="KW-1185">Reference proteome</keyword>
<protein>
    <submittedName>
        <fullName evidence="3">Alpha/beta fold hydrolase</fullName>
    </submittedName>
</protein>
<dbReference type="InterPro" id="IPR022742">
    <property type="entry name" value="Hydrolase_4"/>
</dbReference>
<dbReference type="RefSeq" id="WP_204653172.1">
    <property type="nucleotide sequence ID" value="NZ_JAFBFD010000006.1"/>
</dbReference>
<proteinExistence type="predicted"/>
<organism evidence="3 4">
    <name type="scientific">Enterococcus lemanii</name>
    <dbReference type="NCBI Taxonomy" id="1159752"/>
    <lineage>
        <taxon>Bacteria</taxon>
        <taxon>Bacillati</taxon>
        <taxon>Bacillota</taxon>
        <taxon>Bacilli</taxon>
        <taxon>Lactobacillales</taxon>
        <taxon>Enterococcaceae</taxon>
        <taxon>Enterococcus</taxon>
    </lineage>
</organism>
<feature type="domain" description="Serine aminopeptidase S33" evidence="2">
    <location>
        <begin position="70"/>
        <end position="324"/>
    </location>
</feature>
<dbReference type="SUPFAM" id="SSF53474">
    <property type="entry name" value="alpha/beta-Hydrolases"/>
    <property type="match status" value="1"/>
</dbReference>
<dbReference type="PANTHER" id="PTHR11614">
    <property type="entry name" value="PHOSPHOLIPASE-RELATED"/>
    <property type="match status" value="1"/>
</dbReference>
<accession>A0ABV9MUU2</accession>
<reference evidence="4" key="1">
    <citation type="journal article" date="2019" name="Int. J. Syst. Evol. Microbiol.">
        <title>The Global Catalogue of Microorganisms (GCM) 10K type strain sequencing project: providing services to taxonomists for standard genome sequencing and annotation.</title>
        <authorList>
            <consortium name="The Broad Institute Genomics Platform"/>
            <consortium name="The Broad Institute Genome Sequencing Center for Infectious Disease"/>
            <person name="Wu L."/>
            <person name="Ma J."/>
        </authorList>
    </citation>
    <scope>NUCLEOTIDE SEQUENCE [LARGE SCALE GENOMIC DNA]</scope>
    <source>
        <strain evidence="4">CGMCC 1.19032</strain>
    </source>
</reference>
<dbReference type="InterPro" id="IPR029058">
    <property type="entry name" value="AB_hydrolase_fold"/>
</dbReference>
<dbReference type="InterPro" id="IPR051044">
    <property type="entry name" value="MAG_DAG_Lipase"/>
</dbReference>
<keyword evidence="3" id="KW-0378">Hydrolase</keyword>
<dbReference type="EMBL" id="JBHSGS010000046">
    <property type="protein sequence ID" value="MFC4719776.1"/>
    <property type="molecule type" value="Genomic_DNA"/>
</dbReference>
<feature type="transmembrane region" description="Helical" evidence="1">
    <location>
        <begin position="9"/>
        <end position="26"/>
    </location>
</feature>
<evidence type="ECO:0000313" key="4">
    <source>
        <dbReference type="Proteomes" id="UP001595969"/>
    </source>
</evidence>